<dbReference type="Proteomes" id="UP001396898">
    <property type="component" value="Unassembled WGS sequence"/>
</dbReference>
<keyword evidence="1" id="KW-1133">Transmembrane helix</keyword>
<comment type="caution">
    <text evidence="2">The sequence shown here is derived from an EMBL/GenBank/DDBJ whole genome shotgun (WGS) entry which is preliminary data.</text>
</comment>
<protein>
    <submittedName>
        <fullName evidence="2">Uncharacterized protein</fullName>
    </submittedName>
</protein>
<reference evidence="2 3" key="1">
    <citation type="submission" date="2023-01" db="EMBL/GenBank/DDBJ databases">
        <title>Analysis of 21 Apiospora genomes using comparative genomics revels a genus with tremendous synthesis potential of carbohydrate active enzymes and secondary metabolites.</title>
        <authorList>
            <person name="Sorensen T."/>
        </authorList>
    </citation>
    <scope>NUCLEOTIDE SEQUENCE [LARGE SCALE GENOMIC DNA]</scope>
    <source>
        <strain evidence="2 3">CBS 20057</strain>
    </source>
</reference>
<keyword evidence="1" id="KW-0472">Membrane</keyword>
<feature type="transmembrane region" description="Helical" evidence="1">
    <location>
        <begin position="42"/>
        <end position="61"/>
    </location>
</feature>
<keyword evidence="1" id="KW-0812">Transmembrane</keyword>
<organism evidence="2 3">
    <name type="scientific">Apiospora marii</name>
    <dbReference type="NCBI Taxonomy" id="335849"/>
    <lineage>
        <taxon>Eukaryota</taxon>
        <taxon>Fungi</taxon>
        <taxon>Dikarya</taxon>
        <taxon>Ascomycota</taxon>
        <taxon>Pezizomycotina</taxon>
        <taxon>Sordariomycetes</taxon>
        <taxon>Xylariomycetidae</taxon>
        <taxon>Amphisphaeriales</taxon>
        <taxon>Apiosporaceae</taxon>
        <taxon>Apiospora</taxon>
    </lineage>
</organism>
<evidence type="ECO:0000313" key="3">
    <source>
        <dbReference type="Proteomes" id="UP001396898"/>
    </source>
</evidence>
<proteinExistence type="predicted"/>
<keyword evidence="3" id="KW-1185">Reference proteome</keyword>
<dbReference type="EMBL" id="JAQQWI010000010">
    <property type="protein sequence ID" value="KAK8018485.1"/>
    <property type="molecule type" value="Genomic_DNA"/>
</dbReference>
<gene>
    <name evidence="2" type="ORF">PG991_007675</name>
</gene>
<evidence type="ECO:0000313" key="2">
    <source>
        <dbReference type="EMBL" id="KAK8018485.1"/>
    </source>
</evidence>
<evidence type="ECO:0000256" key="1">
    <source>
        <dbReference type="SAM" id="Phobius"/>
    </source>
</evidence>
<accession>A0ABR1RVP8</accession>
<sequence length="86" mass="9752">MFILRAAKNMTLVSPASFTGSDRASSSYRALRPRPKGIAHDTFVFFVTCVLGTGVFAYMFVRSRLRTWGYCGQHMQPLRFFMSSSE</sequence>
<name>A0ABR1RVP8_9PEZI</name>